<feature type="region of interest" description="Disordered" evidence="1">
    <location>
        <begin position="59"/>
        <end position="83"/>
    </location>
</feature>
<protein>
    <submittedName>
        <fullName evidence="2">Uncharacterized protein</fullName>
    </submittedName>
</protein>
<keyword evidence="3" id="KW-1185">Reference proteome</keyword>
<evidence type="ECO:0000313" key="3">
    <source>
        <dbReference type="Proteomes" id="UP001642360"/>
    </source>
</evidence>
<name>A0ABC8R9H0_9AQUA</name>
<gene>
    <name evidence="2" type="ORF">ILEXP_LOCUS6687</name>
</gene>
<sequence length="150" mass="16814">MLKDIGLEYCQIVRFHHRIPIRLKSQAESNCGPIAQQCDGGNDMGDSINMADVNASVVAFDNSSDSDSSQYNEQSESLASDDEYFYDSEYDGDEVQMHDIVLNEDVRLRNEIEKENGTKKNKGKGVYRGRSYTIMGGNGRAMLKIVIQMS</sequence>
<reference evidence="2 3" key="1">
    <citation type="submission" date="2024-02" db="EMBL/GenBank/DDBJ databases">
        <authorList>
            <person name="Vignale AGUSTIN F."/>
            <person name="Sosa J E."/>
            <person name="Modenutti C."/>
        </authorList>
    </citation>
    <scope>NUCLEOTIDE SEQUENCE [LARGE SCALE GENOMIC DNA]</scope>
</reference>
<organism evidence="2 3">
    <name type="scientific">Ilex paraguariensis</name>
    <name type="common">yerba mate</name>
    <dbReference type="NCBI Taxonomy" id="185542"/>
    <lineage>
        <taxon>Eukaryota</taxon>
        <taxon>Viridiplantae</taxon>
        <taxon>Streptophyta</taxon>
        <taxon>Embryophyta</taxon>
        <taxon>Tracheophyta</taxon>
        <taxon>Spermatophyta</taxon>
        <taxon>Magnoliopsida</taxon>
        <taxon>eudicotyledons</taxon>
        <taxon>Gunneridae</taxon>
        <taxon>Pentapetalae</taxon>
        <taxon>asterids</taxon>
        <taxon>campanulids</taxon>
        <taxon>Aquifoliales</taxon>
        <taxon>Aquifoliaceae</taxon>
        <taxon>Ilex</taxon>
    </lineage>
</organism>
<evidence type="ECO:0000256" key="1">
    <source>
        <dbReference type="SAM" id="MobiDB-lite"/>
    </source>
</evidence>
<proteinExistence type="predicted"/>
<feature type="compositionally biased region" description="Low complexity" evidence="1">
    <location>
        <begin position="62"/>
        <end position="77"/>
    </location>
</feature>
<dbReference type="EMBL" id="CAUOFW020000948">
    <property type="protein sequence ID" value="CAK9139303.1"/>
    <property type="molecule type" value="Genomic_DNA"/>
</dbReference>
<dbReference type="Proteomes" id="UP001642360">
    <property type="component" value="Unassembled WGS sequence"/>
</dbReference>
<comment type="caution">
    <text evidence="2">The sequence shown here is derived from an EMBL/GenBank/DDBJ whole genome shotgun (WGS) entry which is preliminary data.</text>
</comment>
<dbReference type="AlphaFoldDB" id="A0ABC8R9H0"/>
<evidence type="ECO:0000313" key="2">
    <source>
        <dbReference type="EMBL" id="CAK9139303.1"/>
    </source>
</evidence>
<accession>A0ABC8R9H0</accession>